<evidence type="ECO:0000256" key="6">
    <source>
        <dbReference type="ARBA" id="ARBA00022840"/>
    </source>
</evidence>
<dbReference type="OrthoDB" id="10265990at2759"/>
<evidence type="ECO:0000313" key="15">
    <source>
        <dbReference type="EMBL" id="RXK38748.1"/>
    </source>
</evidence>
<evidence type="ECO:0000313" key="16">
    <source>
        <dbReference type="Proteomes" id="UP000289152"/>
    </source>
</evidence>
<protein>
    <recommendedName>
        <fullName evidence="12">Mitochondrial import inner membrane translocase subunit TIM44</fullName>
    </recommendedName>
</protein>
<dbReference type="GO" id="GO:0030150">
    <property type="term" value="P:protein import into mitochondrial matrix"/>
    <property type="evidence" value="ECO:0007669"/>
    <property type="project" value="TreeGrafter"/>
</dbReference>
<evidence type="ECO:0000256" key="13">
    <source>
        <dbReference type="SAM" id="MobiDB-lite"/>
    </source>
</evidence>
<dbReference type="Pfam" id="PF04280">
    <property type="entry name" value="Tim44"/>
    <property type="match status" value="1"/>
</dbReference>
<dbReference type="GO" id="GO:0005743">
    <property type="term" value="C:mitochondrial inner membrane"/>
    <property type="evidence" value="ECO:0007669"/>
    <property type="project" value="UniProtKB-SubCell"/>
</dbReference>
<dbReference type="InParanoid" id="A0A4Q1BLS3"/>
<evidence type="ECO:0000256" key="1">
    <source>
        <dbReference type="ARBA" id="ARBA00004637"/>
    </source>
</evidence>
<keyword evidence="3" id="KW-0813">Transport</keyword>
<dbReference type="InterPro" id="IPR032710">
    <property type="entry name" value="NTF2-like_dom_sf"/>
</dbReference>
<dbReference type="GO" id="GO:0005524">
    <property type="term" value="F:ATP binding"/>
    <property type="evidence" value="ECO:0007669"/>
    <property type="project" value="UniProtKB-KW"/>
</dbReference>
<comment type="caution">
    <text evidence="15">The sequence shown here is derived from an EMBL/GenBank/DDBJ whole genome shotgun (WGS) entry which is preliminary data.</text>
</comment>
<sequence length="470" mass="52630">MKSRPIILRALKARQASTNRIIAPPRPSIIPYRPLHSSSRQFNEHTSHSDPKSGGQSNPNQSQSNQSKSRSRQSEEVAGPPQSPFKVFIETLKQEIKANQGWQDNVKQLQGDVDKLADTQAMRRAKELYERARIMGMIKDNPRIQSALDDLKKRGVSASEAISRGLEDSGVISAIQSTYGWAADTTARLTQPFRDTPMYKALAANIEEAFDDTAGAGSRYGGYEEKEERRKRRELRAQKAGKIAKKRVKANAEAGEALVLASDSEPTSSRFSFLTSSPTFQRLKEAYYESDSPAVSALRYVTTTVGRWSEENETARVIRAMREIDPDFQLESWTRELREYIVPEVVDAYLSADRESLKAWCGEATYNVLWATMGQYIKQGLISDSKILDIKHVDVTEGKMLENGIPVFIITFATQELLLFRNAKTGDVVVGSENDVETCRYALVITRVETELENELTGGWKVVEVSASSF</sequence>
<keyword evidence="7" id="KW-0653">Protein transport</keyword>
<dbReference type="PANTHER" id="PTHR10721">
    <property type="entry name" value="MITOCHONDRIAL IMPORT INNER MEMBRANE TRANSLOCASE SUBUNIT TIM44"/>
    <property type="match status" value="1"/>
</dbReference>
<dbReference type="GO" id="GO:0051087">
    <property type="term" value="F:protein-folding chaperone binding"/>
    <property type="evidence" value="ECO:0007669"/>
    <property type="project" value="TreeGrafter"/>
</dbReference>
<evidence type="ECO:0000256" key="2">
    <source>
        <dbReference type="ARBA" id="ARBA00009597"/>
    </source>
</evidence>
<proteinExistence type="inferred from homology"/>
<keyword evidence="4" id="KW-0547">Nucleotide-binding</keyword>
<name>A0A4Q1BLS3_TREME</name>
<feature type="compositionally biased region" description="Basic and acidic residues" evidence="13">
    <location>
        <begin position="42"/>
        <end position="51"/>
    </location>
</feature>
<keyword evidence="10" id="KW-0496">Mitochondrion</keyword>
<dbReference type="InterPro" id="IPR039544">
    <property type="entry name" value="Tim44-like"/>
</dbReference>
<dbReference type="SMART" id="SM00978">
    <property type="entry name" value="Tim44"/>
    <property type="match status" value="1"/>
</dbReference>
<dbReference type="FunCoup" id="A0A4Q1BLS3">
    <property type="interactions" value="329"/>
</dbReference>
<keyword evidence="8" id="KW-0809">Transit peptide</keyword>
<dbReference type="Gene3D" id="3.10.450.240">
    <property type="match status" value="1"/>
</dbReference>
<dbReference type="STRING" id="5217.A0A4Q1BLS3"/>
<evidence type="ECO:0000256" key="11">
    <source>
        <dbReference type="ARBA" id="ARBA00023136"/>
    </source>
</evidence>
<evidence type="ECO:0000256" key="5">
    <source>
        <dbReference type="ARBA" id="ARBA00022792"/>
    </source>
</evidence>
<evidence type="ECO:0000256" key="12">
    <source>
        <dbReference type="ARBA" id="ARBA00074309"/>
    </source>
</evidence>
<comment type="similarity">
    <text evidence="2">Belongs to the Tim44 family.</text>
</comment>
<feature type="compositionally biased region" description="Low complexity" evidence="13">
    <location>
        <begin position="52"/>
        <end position="68"/>
    </location>
</feature>
<evidence type="ECO:0000256" key="7">
    <source>
        <dbReference type="ARBA" id="ARBA00022927"/>
    </source>
</evidence>
<feature type="region of interest" description="Disordered" evidence="13">
    <location>
        <begin position="18"/>
        <end position="83"/>
    </location>
</feature>
<evidence type="ECO:0000256" key="9">
    <source>
        <dbReference type="ARBA" id="ARBA00023010"/>
    </source>
</evidence>
<keyword evidence="6" id="KW-0067">ATP-binding</keyword>
<dbReference type="PANTHER" id="PTHR10721:SF1">
    <property type="entry name" value="MITOCHONDRIAL IMPORT INNER MEMBRANE TRANSLOCASE SUBUNIT TIM44"/>
    <property type="match status" value="1"/>
</dbReference>
<keyword evidence="9" id="KW-0811">Translocation</keyword>
<keyword evidence="5" id="KW-0999">Mitochondrion inner membrane</keyword>
<dbReference type="InterPro" id="IPR007379">
    <property type="entry name" value="Tim44-like_dom"/>
</dbReference>
<comment type="subcellular location">
    <subcellularLocation>
        <location evidence="1">Mitochondrion inner membrane</location>
        <topology evidence="1">Peripheral membrane protein</topology>
    </subcellularLocation>
</comment>
<evidence type="ECO:0000256" key="10">
    <source>
        <dbReference type="ARBA" id="ARBA00023128"/>
    </source>
</evidence>
<gene>
    <name evidence="15" type="ORF">M231_03924</name>
</gene>
<evidence type="ECO:0000259" key="14">
    <source>
        <dbReference type="SMART" id="SM00978"/>
    </source>
</evidence>
<reference evidence="15 16" key="1">
    <citation type="submission" date="2016-06" db="EMBL/GenBank/DDBJ databases">
        <title>Evolution of pathogenesis and genome organization in the Tremellales.</title>
        <authorList>
            <person name="Cuomo C."/>
            <person name="Litvintseva A."/>
            <person name="Heitman J."/>
            <person name="Chen Y."/>
            <person name="Sun S."/>
            <person name="Springer D."/>
            <person name="Dromer F."/>
            <person name="Young S."/>
            <person name="Zeng Q."/>
            <person name="Chapman S."/>
            <person name="Gujja S."/>
            <person name="Saif S."/>
            <person name="Birren B."/>
        </authorList>
    </citation>
    <scope>NUCLEOTIDE SEQUENCE [LARGE SCALE GENOMIC DNA]</scope>
    <source>
        <strain evidence="15 16">ATCC 28783</strain>
    </source>
</reference>
<dbReference type="FunFam" id="3.10.450.240:FF:000002">
    <property type="entry name" value="Mitochondrial import inner membrane translocase subunit TIM44"/>
    <property type="match status" value="1"/>
</dbReference>
<dbReference type="EMBL" id="SDIL01000042">
    <property type="protein sequence ID" value="RXK38748.1"/>
    <property type="molecule type" value="Genomic_DNA"/>
</dbReference>
<dbReference type="Proteomes" id="UP000289152">
    <property type="component" value="Unassembled WGS sequence"/>
</dbReference>
<dbReference type="AlphaFoldDB" id="A0A4Q1BLS3"/>
<evidence type="ECO:0000256" key="3">
    <source>
        <dbReference type="ARBA" id="ARBA00022448"/>
    </source>
</evidence>
<dbReference type="VEuPathDB" id="FungiDB:TREMEDRAFT_34338"/>
<evidence type="ECO:0000256" key="4">
    <source>
        <dbReference type="ARBA" id="ARBA00022741"/>
    </source>
</evidence>
<keyword evidence="16" id="KW-1185">Reference proteome</keyword>
<accession>A0A4Q1BLS3</accession>
<organism evidence="15 16">
    <name type="scientific">Tremella mesenterica</name>
    <name type="common">Jelly fungus</name>
    <dbReference type="NCBI Taxonomy" id="5217"/>
    <lineage>
        <taxon>Eukaryota</taxon>
        <taxon>Fungi</taxon>
        <taxon>Dikarya</taxon>
        <taxon>Basidiomycota</taxon>
        <taxon>Agaricomycotina</taxon>
        <taxon>Tremellomycetes</taxon>
        <taxon>Tremellales</taxon>
        <taxon>Tremellaceae</taxon>
        <taxon>Tremella</taxon>
    </lineage>
</organism>
<feature type="domain" description="Tim44-like" evidence="14">
    <location>
        <begin position="314"/>
        <end position="467"/>
    </location>
</feature>
<evidence type="ECO:0000256" key="8">
    <source>
        <dbReference type="ARBA" id="ARBA00022946"/>
    </source>
</evidence>
<dbReference type="SUPFAM" id="SSF54427">
    <property type="entry name" value="NTF2-like"/>
    <property type="match status" value="1"/>
</dbReference>
<keyword evidence="11" id="KW-0472">Membrane</keyword>